<organism evidence="1 2">
    <name type="scientific">Pistacia atlantica</name>
    <dbReference type="NCBI Taxonomy" id="434234"/>
    <lineage>
        <taxon>Eukaryota</taxon>
        <taxon>Viridiplantae</taxon>
        <taxon>Streptophyta</taxon>
        <taxon>Embryophyta</taxon>
        <taxon>Tracheophyta</taxon>
        <taxon>Spermatophyta</taxon>
        <taxon>Magnoliopsida</taxon>
        <taxon>eudicotyledons</taxon>
        <taxon>Gunneridae</taxon>
        <taxon>Pentapetalae</taxon>
        <taxon>rosids</taxon>
        <taxon>malvids</taxon>
        <taxon>Sapindales</taxon>
        <taxon>Anacardiaceae</taxon>
        <taxon>Pistacia</taxon>
    </lineage>
</organism>
<keyword evidence="2" id="KW-1185">Reference proteome</keyword>
<name>A0ACC1AUS5_9ROSI</name>
<accession>A0ACC1AUS5</accession>
<gene>
    <name evidence="1" type="ORF">Patl1_12778</name>
</gene>
<evidence type="ECO:0000313" key="2">
    <source>
        <dbReference type="Proteomes" id="UP001164250"/>
    </source>
</evidence>
<dbReference type="EMBL" id="CM047904">
    <property type="protein sequence ID" value="KAJ0090412.1"/>
    <property type="molecule type" value="Genomic_DNA"/>
</dbReference>
<sequence>MRFKKGSKIEVFSKSEVPSGAWRPADIISGNGHNYTVRYVHFLGRTNETVKERVSRKAIRPCPPPVNCKENLVTGDVVEVFDYFSWKIASILKVLTAECYLVRLLGSLKEFQAHKVNIRVRQSWQDGEWIVIGKGSGDSEAQSNIASMINFRKKRNFPLVRADADLEVHAGCDCSGIKNTTDIQESHVVSARTLKRAYPFVSSYAEAWTGNIQKLRAIEKEGELERVISGNPSSLQNKVDAVAYPRENLGETYMHTSPNNQTTAHHEIEMGKPICVFDCSQGRGSDANDSDSDLCSVGSCSVISNSTSKLSSRILAGYCEDADTLSCDAESFSGRGDEEEKSPHPVIDDVAARIHSLELHAYRCTLEALYASGPLSWEQEALLTNLRITLHISNDEHLMELRNLISAGTSIHHSE</sequence>
<dbReference type="Proteomes" id="UP001164250">
    <property type="component" value="Chromosome 8"/>
</dbReference>
<evidence type="ECO:0000313" key="1">
    <source>
        <dbReference type="EMBL" id="KAJ0090412.1"/>
    </source>
</evidence>
<reference evidence="2" key="1">
    <citation type="journal article" date="2023" name="G3 (Bethesda)">
        <title>Genome assembly and association tests identify interacting loci associated with vigor, precocity, and sex in interspecific pistachio rootstocks.</title>
        <authorList>
            <person name="Palmer W."/>
            <person name="Jacygrad E."/>
            <person name="Sagayaradj S."/>
            <person name="Cavanaugh K."/>
            <person name="Han R."/>
            <person name="Bertier L."/>
            <person name="Beede B."/>
            <person name="Kafkas S."/>
            <person name="Golino D."/>
            <person name="Preece J."/>
            <person name="Michelmore R."/>
        </authorList>
    </citation>
    <scope>NUCLEOTIDE SEQUENCE [LARGE SCALE GENOMIC DNA]</scope>
</reference>
<comment type="caution">
    <text evidence="1">The sequence shown here is derived from an EMBL/GenBank/DDBJ whole genome shotgun (WGS) entry which is preliminary data.</text>
</comment>
<proteinExistence type="predicted"/>
<protein>
    <submittedName>
        <fullName evidence="1">Uncharacterized protein</fullName>
    </submittedName>
</protein>